<dbReference type="SUPFAM" id="SSF54427">
    <property type="entry name" value="NTF2-like"/>
    <property type="match status" value="1"/>
</dbReference>
<accession>A0A8T0LYH0</accession>
<reference evidence="2" key="2">
    <citation type="submission" date="2020-06" db="EMBL/GenBank/DDBJ databases">
        <authorList>
            <person name="Studholme D.J."/>
        </authorList>
    </citation>
    <scope>NUCLEOTIDE SEQUENCE</scope>
    <source>
        <strain evidence="2">NZFS 2646</strain>
    </source>
</reference>
<evidence type="ECO:0000313" key="3">
    <source>
        <dbReference type="Proteomes" id="UP000785171"/>
    </source>
</evidence>
<evidence type="ECO:0000313" key="2">
    <source>
        <dbReference type="EMBL" id="KAG2524576.1"/>
    </source>
</evidence>
<feature type="domain" description="SnoaL-like" evidence="1">
    <location>
        <begin position="33"/>
        <end position="156"/>
    </location>
</feature>
<sequence length="185" mass="20703">MECLSETNRKAANGSDQIDLELSQLKFPINKTMADITTIVNLVNKFALSYSLEDGEKSVKELLSLFADDATFFEELVGGSCSGKTEIESALKELSALKFLADTRHLPSGHVVEISDSEHALVSSHTTVFWKCTPVMIVKWADEVTKVDGQWKFQKRSADAVQKNLEMIGEMQLRGKKQYSHKDEE</sequence>
<proteinExistence type="predicted"/>
<comment type="caution">
    <text evidence="2">The sequence shown here is derived from an EMBL/GenBank/DDBJ whole genome shotgun (WGS) entry which is preliminary data.</text>
</comment>
<dbReference type="Gene3D" id="3.10.450.50">
    <property type="match status" value="1"/>
</dbReference>
<gene>
    <name evidence="2" type="ORF">JM16_003602</name>
</gene>
<dbReference type="Proteomes" id="UP000785171">
    <property type="component" value="Unassembled WGS sequence"/>
</dbReference>
<name>A0A8T0LYH0_9STRA</name>
<dbReference type="InterPro" id="IPR037401">
    <property type="entry name" value="SnoaL-like"/>
</dbReference>
<dbReference type="Pfam" id="PF13577">
    <property type="entry name" value="SnoaL_4"/>
    <property type="match status" value="1"/>
</dbReference>
<evidence type="ECO:0000259" key="1">
    <source>
        <dbReference type="Pfam" id="PF13577"/>
    </source>
</evidence>
<reference evidence="2" key="1">
    <citation type="journal article" date="2015" name="Genom Data">
        <title>Genome sequences of six Phytophthora species associated with forests in New Zealand.</title>
        <authorList>
            <person name="Studholme D.J."/>
            <person name="McDougal R.L."/>
            <person name="Sambles C."/>
            <person name="Hansen E."/>
            <person name="Hardy G."/>
            <person name="Grant M."/>
            <person name="Ganley R.J."/>
            <person name="Williams N.M."/>
        </authorList>
    </citation>
    <scope>NUCLEOTIDE SEQUENCE</scope>
    <source>
        <strain evidence="2">NZFS 2646</strain>
    </source>
</reference>
<dbReference type="AlphaFoldDB" id="A0A8T0LYH0"/>
<organism evidence="2 3">
    <name type="scientific">Phytophthora kernoviae</name>
    <dbReference type="NCBI Taxonomy" id="325452"/>
    <lineage>
        <taxon>Eukaryota</taxon>
        <taxon>Sar</taxon>
        <taxon>Stramenopiles</taxon>
        <taxon>Oomycota</taxon>
        <taxon>Peronosporomycetes</taxon>
        <taxon>Peronosporales</taxon>
        <taxon>Peronosporaceae</taxon>
        <taxon>Phytophthora</taxon>
    </lineage>
</organism>
<protein>
    <recommendedName>
        <fullName evidence="1">SnoaL-like domain-containing protein</fullName>
    </recommendedName>
</protein>
<dbReference type="EMBL" id="JPWV03000111">
    <property type="protein sequence ID" value="KAG2524576.1"/>
    <property type="molecule type" value="Genomic_DNA"/>
</dbReference>
<dbReference type="InterPro" id="IPR032710">
    <property type="entry name" value="NTF2-like_dom_sf"/>
</dbReference>